<feature type="compositionally biased region" description="Basic and acidic residues" evidence="1">
    <location>
        <begin position="339"/>
        <end position="350"/>
    </location>
</feature>
<name>A0AAD7IDP0_9AGAR</name>
<proteinExistence type="predicted"/>
<evidence type="ECO:0000313" key="2">
    <source>
        <dbReference type="EMBL" id="KAJ7739543.1"/>
    </source>
</evidence>
<dbReference type="AlphaFoldDB" id="A0AAD7IDP0"/>
<organism evidence="2 3">
    <name type="scientific">Mycena metata</name>
    <dbReference type="NCBI Taxonomy" id="1033252"/>
    <lineage>
        <taxon>Eukaryota</taxon>
        <taxon>Fungi</taxon>
        <taxon>Dikarya</taxon>
        <taxon>Basidiomycota</taxon>
        <taxon>Agaricomycotina</taxon>
        <taxon>Agaricomycetes</taxon>
        <taxon>Agaricomycetidae</taxon>
        <taxon>Agaricales</taxon>
        <taxon>Marasmiineae</taxon>
        <taxon>Mycenaceae</taxon>
        <taxon>Mycena</taxon>
    </lineage>
</organism>
<evidence type="ECO:0000256" key="1">
    <source>
        <dbReference type="SAM" id="MobiDB-lite"/>
    </source>
</evidence>
<dbReference type="EMBL" id="JARKIB010000106">
    <property type="protein sequence ID" value="KAJ7739543.1"/>
    <property type="molecule type" value="Genomic_DNA"/>
</dbReference>
<reference evidence="2" key="1">
    <citation type="submission" date="2023-03" db="EMBL/GenBank/DDBJ databases">
        <title>Massive genome expansion in bonnet fungi (Mycena s.s.) driven by repeated elements and novel gene families across ecological guilds.</title>
        <authorList>
            <consortium name="Lawrence Berkeley National Laboratory"/>
            <person name="Harder C.B."/>
            <person name="Miyauchi S."/>
            <person name="Viragh M."/>
            <person name="Kuo A."/>
            <person name="Thoen E."/>
            <person name="Andreopoulos B."/>
            <person name="Lu D."/>
            <person name="Skrede I."/>
            <person name="Drula E."/>
            <person name="Henrissat B."/>
            <person name="Morin E."/>
            <person name="Kohler A."/>
            <person name="Barry K."/>
            <person name="LaButti K."/>
            <person name="Morin E."/>
            <person name="Salamov A."/>
            <person name="Lipzen A."/>
            <person name="Mereny Z."/>
            <person name="Hegedus B."/>
            <person name="Baldrian P."/>
            <person name="Stursova M."/>
            <person name="Weitz H."/>
            <person name="Taylor A."/>
            <person name="Grigoriev I.V."/>
            <person name="Nagy L.G."/>
            <person name="Martin F."/>
            <person name="Kauserud H."/>
        </authorList>
    </citation>
    <scope>NUCLEOTIDE SEQUENCE</scope>
    <source>
        <strain evidence="2">CBHHK182m</strain>
    </source>
</reference>
<evidence type="ECO:0000313" key="3">
    <source>
        <dbReference type="Proteomes" id="UP001215598"/>
    </source>
</evidence>
<keyword evidence="3" id="KW-1185">Reference proteome</keyword>
<sequence>MSEVLDALAPWKRKRFREYELSWVKAADSLTTDNPLVDVKPSKSGARWTVVHKATDKMAVFFHAAVWAWGSPPGSGNLVPAGELTPAGVFESRVTPYLGRKAETNYTINTQDDPSFIFAARAMEDYVVSQDDFNKSDPPRTRRAWQDGNSEISRRRFIFASRLVLRRTPYNSKDGGTKAPSYAVHPWVQKALKTQPNWIPNPDMPVLHDYVDGKLLLIEPKDNQYFSAGDIVWFSFSLSFEITSDNWAPEYKPLDFVRVGHLEGVSDTRAEYIIETELGSSYRSLVPGHITLLDVKQLSSACLRWIVVIAGQKRGRDSDGDDAMSDGGLTDISSSSADHPAKRQKADERIPLQAKVVSKGDETFKRKSAVKGKGRA</sequence>
<comment type="caution">
    <text evidence="2">The sequence shown here is derived from an EMBL/GenBank/DDBJ whole genome shotgun (WGS) entry which is preliminary data.</text>
</comment>
<gene>
    <name evidence="2" type="ORF">B0H16DRAFT_1465198</name>
</gene>
<accession>A0AAD7IDP0</accession>
<feature type="region of interest" description="Disordered" evidence="1">
    <location>
        <begin position="314"/>
        <end position="376"/>
    </location>
</feature>
<protein>
    <submittedName>
        <fullName evidence="2">Uncharacterized protein</fullName>
    </submittedName>
</protein>
<feature type="compositionally biased region" description="Basic residues" evidence="1">
    <location>
        <begin position="366"/>
        <end position="376"/>
    </location>
</feature>
<dbReference type="Proteomes" id="UP001215598">
    <property type="component" value="Unassembled WGS sequence"/>
</dbReference>